<protein>
    <submittedName>
        <fullName evidence="1">Uncharacterized protein</fullName>
    </submittedName>
</protein>
<dbReference type="RefSeq" id="WP_246216434.1">
    <property type="nucleotide sequence ID" value="NZ_JAQQFH010000010.1"/>
</dbReference>
<evidence type="ECO:0000313" key="1">
    <source>
        <dbReference type="EMBL" id="MFL9885536.1"/>
    </source>
</evidence>
<sequence>MFVNSFGGVGVLTSFPPPQPANVAAASNIKVIMRFSIDSSPFRLLA</sequence>
<accession>A0ABW8ZRA5</accession>
<name>A0ABW8ZRA5_9BURK</name>
<keyword evidence="2" id="KW-1185">Reference proteome</keyword>
<gene>
    <name evidence="1" type="ORF">PQR66_21010</name>
</gene>
<dbReference type="EMBL" id="JAQQFN010000016">
    <property type="protein sequence ID" value="MFL9885536.1"/>
    <property type="molecule type" value="Genomic_DNA"/>
</dbReference>
<comment type="caution">
    <text evidence="1">The sequence shown here is derived from an EMBL/GenBank/DDBJ whole genome shotgun (WGS) entry which is preliminary data.</text>
</comment>
<reference evidence="1 2" key="1">
    <citation type="journal article" date="2024" name="Chem. Sci.">
        <title>Discovery of megapolipeptins by genome mining of a Burkholderiales bacteria collection.</title>
        <authorList>
            <person name="Paulo B.S."/>
            <person name="Recchia M.J.J."/>
            <person name="Lee S."/>
            <person name="Fergusson C.H."/>
            <person name="Romanowski S.B."/>
            <person name="Hernandez A."/>
            <person name="Krull N."/>
            <person name="Liu D.Y."/>
            <person name="Cavanagh H."/>
            <person name="Bos A."/>
            <person name="Gray C.A."/>
            <person name="Murphy B.T."/>
            <person name="Linington R.G."/>
            <person name="Eustaquio A.S."/>
        </authorList>
    </citation>
    <scope>NUCLEOTIDE SEQUENCE [LARGE SCALE GENOMIC DNA]</scope>
    <source>
        <strain evidence="1 2">RL16-012-BIC-B</strain>
    </source>
</reference>
<evidence type="ECO:0000313" key="2">
    <source>
        <dbReference type="Proteomes" id="UP001629249"/>
    </source>
</evidence>
<proteinExistence type="predicted"/>
<dbReference type="Proteomes" id="UP001629249">
    <property type="component" value="Unassembled WGS sequence"/>
</dbReference>
<organism evidence="1 2">
    <name type="scientific">Paraburkholderia agricolaris</name>
    <dbReference type="NCBI Taxonomy" id="2152888"/>
    <lineage>
        <taxon>Bacteria</taxon>
        <taxon>Pseudomonadati</taxon>
        <taxon>Pseudomonadota</taxon>
        <taxon>Betaproteobacteria</taxon>
        <taxon>Burkholderiales</taxon>
        <taxon>Burkholderiaceae</taxon>
        <taxon>Paraburkholderia</taxon>
    </lineage>
</organism>